<dbReference type="InterPro" id="IPR005084">
    <property type="entry name" value="CBM6"/>
</dbReference>
<name>A0ABW2MZ62_9ACTN</name>
<dbReference type="NCBIfam" id="NF047446">
    <property type="entry name" value="barrel_OmpL47"/>
    <property type="match status" value="4"/>
</dbReference>
<dbReference type="InterPro" id="IPR008979">
    <property type="entry name" value="Galactose-bd-like_sf"/>
</dbReference>
<keyword evidence="2" id="KW-0677">Repeat</keyword>
<dbReference type="Gene3D" id="2.60.120.200">
    <property type="match status" value="3"/>
</dbReference>
<accession>A0ABW2MZ62</accession>
<dbReference type="Pfam" id="PF07995">
    <property type="entry name" value="GSDH"/>
    <property type="match status" value="1"/>
</dbReference>
<dbReference type="InterPro" id="IPR011042">
    <property type="entry name" value="6-blade_b-propeller_TolB-like"/>
</dbReference>
<dbReference type="RefSeq" id="WP_255890034.1">
    <property type="nucleotide sequence ID" value="NZ_JAFMZM010000003.1"/>
</dbReference>
<reference evidence="7" key="1">
    <citation type="journal article" date="2019" name="Int. J. Syst. Evol. Microbiol.">
        <title>The Global Catalogue of Microorganisms (GCM) 10K type strain sequencing project: providing services to taxonomists for standard genome sequencing and annotation.</title>
        <authorList>
            <consortium name="The Broad Institute Genomics Platform"/>
            <consortium name="The Broad Institute Genome Sequencing Center for Infectious Disease"/>
            <person name="Wu L."/>
            <person name="Ma J."/>
        </authorList>
    </citation>
    <scope>NUCLEOTIDE SEQUENCE [LARGE SCALE GENOMIC DNA]</scope>
    <source>
        <strain evidence="7">FCH27</strain>
    </source>
</reference>
<dbReference type="Proteomes" id="UP001596524">
    <property type="component" value="Unassembled WGS sequence"/>
</dbReference>
<dbReference type="Pfam" id="PF03422">
    <property type="entry name" value="CBM_6"/>
    <property type="match status" value="1"/>
</dbReference>
<feature type="domain" description="PKD" evidence="3">
    <location>
        <begin position="758"/>
        <end position="841"/>
    </location>
</feature>
<dbReference type="EMBL" id="JBHTCH010000010">
    <property type="protein sequence ID" value="MFC7360314.1"/>
    <property type="molecule type" value="Genomic_DNA"/>
</dbReference>
<dbReference type="Pfam" id="PF06283">
    <property type="entry name" value="ThuA"/>
    <property type="match status" value="1"/>
</dbReference>
<dbReference type="SUPFAM" id="SSF52317">
    <property type="entry name" value="Class I glutamine amidotransferase-like"/>
    <property type="match status" value="1"/>
</dbReference>
<dbReference type="InterPro" id="IPR011041">
    <property type="entry name" value="Quinoprot_gluc/sorb_DH_b-prop"/>
</dbReference>
<dbReference type="Gene3D" id="2.120.10.30">
    <property type="entry name" value="TolB, C-terminal domain"/>
    <property type="match status" value="1"/>
</dbReference>
<dbReference type="SUPFAM" id="SSF49899">
    <property type="entry name" value="Concanavalin A-like lectins/glucanases"/>
    <property type="match status" value="3"/>
</dbReference>
<keyword evidence="1" id="KW-0732">Signal</keyword>
<dbReference type="Gene3D" id="3.40.50.880">
    <property type="match status" value="1"/>
</dbReference>
<evidence type="ECO:0000259" key="5">
    <source>
        <dbReference type="PROSITE" id="PS51175"/>
    </source>
</evidence>
<evidence type="ECO:0000259" key="4">
    <source>
        <dbReference type="PROSITE" id="PS50825"/>
    </source>
</evidence>
<keyword evidence="7" id="KW-1185">Reference proteome</keyword>
<evidence type="ECO:0000256" key="2">
    <source>
        <dbReference type="ARBA" id="ARBA00022737"/>
    </source>
</evidence>
<protein>
    <submittedName>
        <fullName evidence="6">OmpL47-type beta-barrel domain-containing protein</fullName>
    </submittedName>
</protein>
<dbReference type="SMART" id="SM00089">
    <property type="entry name" value="PKD"/>
    <property type="match status" value="2"/>
</dbReference>
<evidence type="ECO:0000256" key="1">
    <source>
        <dbReference type="ARBA" id="ARBA00022729"/>
    </source>
</evidence>
<dbReference type="InterPro" id="IPR013320">
    <property type="entry name" value="ConA-like_dom_sf"/>
</dbReference>
<dbReference type="CDD" id="cd04084">
    <property type="entry name" value="CBM6_xylanase-like"/>
    <property type="match status" value="1"/>
</dbReference>
<dbReference type="PANTHER" id="PTHR40469">
    <property type="entry name" value="SECRETED GLYCOSYL HYDROLASE"/>
    <property type="match status" value="1"/>
</dbReference>
<evidence type="ECO:0000313" key="7">
    <source>
        <dbReference type="Proteomes" id="UP001596524"/>
    </source>
</evidence>
<dbReference type="InterPro" id="IPR012938">
    <property type="entry name" value="Glc/Sorbosone_DH"/>
</dbReference>
<dbReference type="InterPro" id="IPR029062">
    <property type="entry name" value="Class_I_gatase-like"/>
</dbReference>
<dbReference type="InterPro" id="IPR006584">
    <property type="entry name" value="Cellulose-bd_IV"/>
</dbReference>
<dbReference type="InterPro" id="IPR013783">
    <property type="entry name" value="Ig-like_fold"/>
</dbReference>
<evidence type="ECO:0000313" key="6">
    <source>
        <dbReference type="EMBL" id="MFC7360314.1"/>
    </source>
</evidence>
<evidence type="ECO:0000259" key="3">
    <source>
        <dbReference type="PROSITE" id="PS50093"/>
    </source>
</evidence>
<dbReference type="Gene3D" id="2.60.120.260">
    <property type="entry name" value="Galactose-binding domain-like"/>
    <property type="match status" value="1"/>
</dbReference>
<dbReference type="InterPro" id="IPR022409">
    <property type="entry name" value="PKD/Chitinase_dom"/>
</dbReference>
<dbReference type="InterPro" id="IPR035986">
    <property type="entry name" value="PKD_dom_sf"/>
</dbReference>
<dbReference type="Gene3D" id="3.30.1920.20">
    <property type="match status" value="3"/>
</dbReference>
<dbReference type="SMART" id="SM00606">
    <property type="entry name" value="CBD_IV"/>
    <property type="match status" value="1"/>
</dbReference>
<dbReference type="InterPro" id="IPR000601">
    <property type="entry name" value="PKD_dom"/>
</dbReference>
<comment type="caution">
    <text evidence="6">The sequence shown here is derived from an EMBL/GenBank/DDBJ whole genome shotgun (WGS) entry which is preliminary data.</text>
</comment>
<organism evidence="6 7">
    <name type="scientific">Nocardioides astragali</name>
    <dbReference type="NCBI Taxonomy" id="1776736"/>
    <lineage>
        <taxon>Bacteria</taxon>
        <taxon>Bacillati</taxon>
        <taxon>Actinomycetota</taxon>
        <taxon>Actinomycetes</taxon>
        <taxon>Propionibacteriales</taxon>
        <taxon>Nocardioidaceae</taxon>
        <taxon>Nocardioides</taxon>
    </lineage>
</organism>
<dbReference type="Pfam" id="PF18911">
    <property type="entry name" value="PKD_4"/>
    <property type="match status" value="1"/>
</dbReference>
<feature type="domain" description="CBM6" evidence="5">
    <location>
        <begin position="952"/>
        <end position="1074"/>
    </location>
</feature>
<proteinExistence type="predicted"/>
<sequence>MSTTTARRSTVGTALFAVLGLFAGLLLGVVAAAPASAHEGHGHILLYTEAPAGPWHDAAIAQGTPKVKAALEAAGMTVTVDADSSEFTDEGLAQYDAIVAFQINGDPWTADEKGAMERWMAAGGGIAAVHNALDMRGNYTWWDNMVGSLMPGHAPTGTDPGPQGVVRLEDYAHPSTKHFTEDRWTRNDEWYNFSNNVRGTAHVLATMDETTYSGGNQGYDHPISWCKPYEGGKFWATAMGHFPSHYDEPKFMAHLVGGVKYVADIEQGDCGGTVWSNYERVPLDENTSAPYAIDVADDGRVFYTELVRGQIRMYDPETQDVSTVLTKPVYSGGEDGMLGIALHPDFATNGHVFVYNSPASANDSDPANFFSYVTRYTWTGGANGSFDPASEKQIIKIPARRLDDNDEPGHTGGGLDFDAQGNLYIGVGDDVNPHSEPSGGYAPLSERDGTFHDARATSANTNDLRGKLLRITPKADPGALGKGTSYDIPSGNLFGPGGPYADADDTLTLDEIYAMGFRNPFRFSIDQETGAIGLADYSPDNNTDAPATRGPAGIAEWNLIKSPGNYGWPLCMGGNHNGTNPNGEPFRDVDYRTNPVTVGGYFDCANPVNDSIRNTGLTNLPPARAADMYYGYQRSSVPSVIAQGGGLAPMGGPFYDYDADLESDTKFPESFDGKPFFYDWARNKMFSIQTKNPATGNPGTEVEKVNPFLPQEKFLAPIDSKFGPDGSLYVLDWGGGFGRDNPTSGLFRVDYISGSRSPVARISTDKDSGQAPLTVAFDGTGSTDPEGATLTYAWDFDGDGTADATSATPTHTFTTVGVYAARLTVTDPLGKTGTTTVPITVGNTEPTVDVQLPPNGSFFDFGDTISWEVEVTDPEDPAVDPQDVIVQPALGHDEHAHPLAETRGLTGSTETSLGGHAPDENIFYAIDARYTDKGANGQPALTGSDNSVVFPKLRQAEWFDAKSATATLAAGQDRAGGGQVVVGKGGAWVNFEPVNFYRINKFALRVQAAAAGGTIELRDGSPTGPVVKTAQVPATGNLYRDVVVDVSDLGNQTMDLYLVFTGTGDIKLNFFEAIGQGSSPKAAPQVAITAPADGQKLTPGTDVVVSADASDADGTVAEVEFFAGQDKIGEDVTAPYDVTWRTPTAEGLYNLTAVATDDEGKSKTSRVVTAQVGELFGTLQPFSNVEGSFDRTATGFRITGAGTNSWQGVDQYSTLYQPAGGDVRWDAVVRVDSHTLVHGSGKTGLIVRNDMTQPGVSPGYAMLAVRPTGGMEYLTDPDGNGQLNASVAGGTSGTPKWLKLSRRGTDYSAYWSNNGTTWTQVGTAVTLANAAPTQDVGMFIMAHETTARTADFSQFAINTEPTDPVAPTPSDPLSCVTGPVSDEFDSPSLLPKWSVRQDAAKPITQSAGSLNLPVTTGDINEANTGPVSFAGQPLPAGSWQATTKITLTHSNEWQWAGLVVHKSDNEYNKLAFVRNSAGGRFIEFQSETAGSRTTPGNPAVPADFPTTIHLRLTNTNGTLTAAYSADGTAWTNVSGSTALKTGAGTQIGLMAAGDLGATPQVAKADWLRVTPDATAVFEADDEFAGSALDGCRWAESVRYNSHTESVADGHLKITTEPGDINGNNPVSPRNFILQKAPAGDWVATTKLKAPLKHQWQLAGLMMYGDDNNYVKADVVAYNAPGAALDLRAELAAEKGGTGVSGGDNLNIADSSESGYWYVRVTKAGTKYTAEVSDGGISWAPIGDGITYDGPLRALGVMAIGPQQEEPVTVEFDYFHLDTEEPPADTTAPTTTATTTDVATGVQVSLTATDGEGGSGVASTQYRIDAGEWTAYTAPFVVDEPGTHTVEFRSTDVAGNVEATKSTQVVVEAPDEAAPTTTITWSPAAPDGEAGWYVTEPSFTLAAEDTGGSGVASTEYRLDGGTWTAYAGPVEVGDGEHTVDYRSTDVAGNQETAGSSGVEVDTVTPATGATQGPVANGVRVELEATDATSGVAATEYRVDGGAWTAYTEPVVVTGAGEHTVGFRSTDVAGNVEAQQTITVTVDGPPVDTAAPVTTVTTVPAQPDGSAGWFTTAPKVTLSATDAGSGVARTEYRIGSGAWTTYAGPFTVTAQGLQVLEARSVDKAGNVETVRSLELPVDTADPEVTISGLRERAYPTHKSVTVTWAASDATSGVRGVQAMLDGEPVEAGEWQMWTLSTGRHVLTVTATDVAGNTSSRSVVFSVQATERSLKKVVTALAADGDIAPKLANKVLQLDQDARKAEGRGDRAEARKDLKAIHSLVRRKLEGELRQVLLELVRERMAGL</sequence>
<dbReference type="InterPro" id="IPR058094">
    <property type="entry name" value="Ig-like_OmpL47-like"/>
</dbReference>
<dbReference type="PROSITE" id="PS50093">
    <property type="entry name" value="PKD"/>
    <property type="match status" value="1"/>
</dbReference>
<dbReference type="PROSITE" id="PS50825">
    <property type="entry name" value="HYR"/>
    <property type="match status" value="1"/>
</dbReference>
<dbReference type="SUPFAM" id="SSF49299">
    <property type="entry name" value="PKD domain"/>
    <property type="match status" value="1"/>
</dbReference>
<dbReference type="Pfam" id="PF17851">
    <property type="entry name" value="GH43_C2"/>
    <property type="match status" value="2"/>
</dbReference>
<gene>
    <name evidence="6" type="ORF">ACFQO6_08525</name>
</gene>
<dbReference type="PANTHER" id="PTHR40469:SF2">
    <property type="entry name" value="GALACTOSE-BINDING DOMAIN-LIKE SUPERFAMILY PROTEIN"/>
    <property type="match status" value="1"/>
</dbReference>
<dbReference type="InterPro" id="IPR003410">
    <property type="entry name" value="HYR_dom"/>
</dbReference>
<dbReference type="PROSITE" id="PS51175">
    <property type="entry name" value="CBM6"/>
    <property type="match status" value="1"/>
</dbReference>
<dbReference type="InterPro" id="IPR041542">
    <property type="entry name" value="GH43_C2"/>
</dbReference>
<dbReference type="Gene3D" id="2.60.40.10">
    <property type="entry name" value="Immunoglobulins"/>
    <property type="match status" value="3"/>
</dbReference>
<feature type="domain" description="HYR" evidence="4">
    <location>
        <begin position="2135"/>
        <end position="2224"/>
    </location>
</feature>
<dbReference type="SUPFAM" id="SSF50952">
    <property type="entry name" value="Soluble quinoprotein glucose dehydrogenase"/>
    <property type="match status" value="1"/>
</dbReference>
<dbReference type="CDD" id="cd00146">
    <property type="entry name" value="PKD"/>
    <property type="match status" value="1"/>
</dbReference>
<dbReference type="InterPro" id="IPR029010">
    <property type="entry name" value="ThuA-like"/>
</dbReference>
<dbReference type="SUPFAM" id="SSF49785">
    <property type="entry name" value="Galactose-binding domain-like"/>
    <property type="match status" value="1"/>
</dbReference>
<dbReference type="Pfam" id="PF17957">
    <property type="entry name" value="Big_7"/>
    <property type="match status" value="1"/>
</dbReference>